<dbReference type="Proteomes" id="UP001153331">
    <property type="component" value="Unassembled WGS sequence"/>
</dbReference>
<accession>A0ACC2HTB4</accession>
<comment type="caution">
    <text evidence="1">The sequence shown here is derived from an EMBL/GenBank/DDBJ whole genome shotgun (WGS) entry which is preliminary data.</text>
</comment>
<name>A0ACC2HTB4_9PLEO</name>
<sequence>MSTRLLGLANRPQAAYDCSIPPDKTYAGPIGLSIPTRCVRSSESDCGASQTRGPLLRAYRVVEADGQLGAGALDGMFGGVQRPRLRSCQQPSGLIHSFASQASSLPMMAIASSPHVPCKGSAQPVRTRKKERTSAQAQTSSRFHEQPAYKQHLSQPSPHHPISTQTSQDFMSPHAEEPTTNGDMSNDSAPLTNGETPQSRVLSHLHSYPVVHDSVEFYKSNPYGAKSLALFHNTYNSFVAPFHPYLKTPYSYLSPYLTRADELGDSSLSKFEKRVPIVKEDTNRLKEIAFSPLIYVVGTYQDEYKKTQGPEGLVKTVKAGISTELKVAHDAFNFAVEYWNKGKQQASKKADEVKQ</sequence>
<evidence type="ECO:0000313" key="1">
    <source>
        <dbReference type="EMBL" id="KAJ8105973.1"/>
    </source>
</evidence>
<gene>
    <name evidence="1" type="ORF">OPT61_g9849</name>
</gene>
<reference evidence="1" key="1">
    <citation type="submission" date="2022-11" db="EMBL/GenBank/DDBJ databases">
        <title>Genome Sequence of Boeremia exigua.</title>
        <authorList>
            <person name="Buettner E."/>
        </authorList>
    </citation>
    <scope>NUCLEOTIDE SEQUENCE</scope>
    <source>
        <strain evidence="1">CU02</strain>
    </source>
</reference>
<protein>
    <submittedName>
        <fullName evidence="1">Uncharacterized protein</fullName>
    </submittedName>
</protein>
<keyword evidence="2" id="KW-1185">Reference proteome</keyword>
<evidence type="ECO:0000313" key="2">
    <source>
        <dbReference type="Proteomes" id="UP001153331"/>
    </source>
</evidence>
<dbReference type="EMBL" id="JAPHNI010001308">
    <property type="protein sequence ID" value="KAJ8105973.1"/>
    <property type="molecule type" value="Genomic_DNA"/>
</dbReference>
<proteinExistence type="predicted"/>
<organism evidence="1 2">
    <name type="scientific">Boeremia exigua</name>
    <dbReference type="NCBI Taxonomy" id="749465"/>
    <lineage>
        <taxon>Eukaryota</taxon>
        <taxon>Fungi</taxon>
        <taxon>Dikarya</taxon>
        <taxon>Ascomycota</taxon>
        <taxon>Pezizomycotina</taxon>
        <taxon>Dothideomycetes</taxon>
        <taxon>Pleosporomycetidae</taxon>
        <taxon>Pleosporales</taxon>
        <taxon>Pleosporineae</taxon>
        <taxon>Didymellaceae</taxon>
        <taxon>Boeremia</taxon>
    </lineage>
</organism>